<evidence type="ECO:0000256" key="7">
    <source>
        <dbReference type="ARBA" id="ARBA00022989"/>
    </source>
</evidence>
<feature type="transmembrane region" description="Helical" evidence="9">
    <location>
        <begin position="79"/>
        <end position="105"/>
    </location>
</feature>
<keyword evidence="12" id="KW-1185">Reference proteome</keyword>
<dbReference type="InterPro" id="IPR043429">
    <property type="entry name" value="ArtM/GltK/GlnP/TcyL/YhdX-like"/>
</dbReference>
<evidence type="ECO:0000256" key="9">
    <source>
        <dbReference type="RuleBase" id="RU363032"/>
    </source>
</evidence>
<organism evidence="11 12">
    <name type="scientific">Candidatus Thioglobus autotrophicus</name>
    <dbReference type="NCBI Taxonomy" id="1705394"/>
    <lineage>
        <taxon>Bacteria</taxon>
        <taxon>Pseudomonadati</taxon>
        <taxon>Pseudomonadota</taxon>
        <taxon>Gammaproteobacteria</taxon>
        <taxon>Candidatus Pseudothioglobaceae</taxon>
        <taxon>Candidatus Thioglobus</taxon>
    </lineage>
</organism>
<dbReference type="GO" id="GO:0006865">
    <property type="term" value="P:amino acid transport"/>
    <property type="evidence" value="ECO:0007669"/>
    <property type="project" value="UniProtKB-KW"/>
</dbReference>
<dbReference type="PANTHER" id="PTHR30614:SF37">
    <property type="entry name" value="AMINO-ACID ABC TRANSPORTER PERMEASE PROTEIN YHDX-RELATED"/>
    <property type="match status" value="1"/>
</dbReference>
<dbReference type="InterPro" id="IPR035906">
    <property type="entry name" value="MetI-like_sf"/>
</dbReference>
<feature type="transmembrane region" description="Helical" evidence="9">
    <location>
        <begin position="207"/>
        <end position="231"/>
    </location>
</feature>
<evidence type="ECO:0000256" key="5">
    <source>
        <dbReference type="ARBA" id="ARBA00022692"/>
    </source>
</evidence>
<feature type="transmembrane region" description="Helical" evidence="9">
    <location>
        <begin position="12"/>
        <end position="32"/>
    </location>
</feature>
<feature type="transmembrane region" description="Helical" evidence="9">
    <location>
        <begin position="126"/>
        <end position="147"/>
    </location>
</feature>
<dbReference type="CDD" id="cd06261">
    <property type="entry name" value="TM_PBP2"/>
    <property type="match status" value="1"/>
</dbReference>
<evidence type="ECO:0000256" key="3">
    <source>
        <dbReference type="ARBA" id="ARBA00022448"/>
    </source>
</evidence>
<feature type="transmembrane region" description="Helical" evidence="9">
    <location>
        <begin position="167"/>
        <end position="195"/>
    </location>
</feature>
<accession>A0A0M3TUF4</accession>
<evidence type="ECO:0000256" key="4">
    <source>
        <dbReference type="ARBA" id="ARBA00022475"/>
    </source>
</evidence>
<dbReference type="SUPFAM" id="SSF161098">
    <property type="entry name" value="MetI-like"/>
    <property type="match status" value="1"/>
</dbReference>
<dbReference type="GO" id="GO:0022857">
    <property type="term" value="F:transmembrane transporter activity"/>
    <property type="evidence" value="ECO:0007669"/>
    <property type="project" value="InterPro"/>
</dbReference>
<reference evidence="11 12" key="1">
    <citation type="journal article" date="2015" name="Genome Announc.">
        <title>Genome Sequence of 'Candidatus Thioglobus autotrophica' Strain EF1, a Chemoautotroph from the SUP05 Clade of Marine Gammaproteobacteria.</title>
        <authorList>
            <person name="Shah V."/>
            <person name="Morris R.M."/>
        </authorList>
    </citation>
    <scope>NUCLEOTIDE SEQUENCE [LARGE SCALE GENOMIC DNA]</scope>
    <source>
        <strain evidence="11 12">EF1</strain>
    </source>
</reference>
<keyword evidence="4" id="KW-1003">Cell membrane</keyword>
<sequence length="387" mass="42612">MFIKLKSLLYDNEVRAIVFQILAVVVIAYFAYQAFDNMMLNIEQRGIRSGFGFLNDEAGFAVNDNFFLEYSPASTNLQAFYVGIVNTLVVAIAGIFFASIIGLIIGVARLSSNYLIRKMATIYIEIFRNIPILLQILFWYSIALSAFPSPKNSISFFDSVFLNSRGLFLPKIVVGVEFYLVLASLIVGIVSYILIKKHSNKKHDETGIVTNTVPHFLGLVVVLPVVAYFVFGAQLEYPALKGFNFRGGTDLSIEFFALAFALSVYTATYIAEAIRSGIESVDNGQKEAASAMGLTQAQSLRLVILPQALRVAIPPIINQYLNLTKNSSLAAAVGYTELVTIFSGTVLNVVGQAIEIIILTMLVYLTISLAISLILNIFNKKMQIKGK</sequence>
<keyword evidence="6" id="KW-0029">Amino-acid transport</keyword>
<feature type="transmembrane region" description="Helical" evidence="9">
    <location>
        <begin position="356"/>
        <end position="378"/>
    </location>
</feature>
<dbReference type="EMBL" id="CP010552">
    <property type="protein sequence ID" value="ALE53161.1"/>
    <property type="molecule type" value="Genomic_DNA"/>
</dbReference>
<keyword evidence="7 9" id="KW-1133">Transmembrane helix</keyword>
<dbReference type="RefSeq" id="WP_053952161.1">
    <property type="nucleotide sequence ID" value="NZ_CP010552.1"/>
</dbReference>
<dbReference type="STRING" id="1705394.SP60_08165"/>
<dbReference type="Gene3D" id="1.10.3720.10">
    <property type="entry name" value="MetI-like"/>
    <property type="match status" value="1"/>
</dbReference>
<dbReference type="InterPro" id="IPR010065">
    <property type="entry name" value="AA_ABC_transptr_permease_3TM"/>
</dbReference>
<evidence type="ECO:0000256" key="6">
    <source>
        <dbReference type="ARBA" id="ARBA00022970"/>
    </source>
</evidence>
<dbReference type="AlphaFoldDB" id="A0A0M3TUF4"/>
<comment type="subcellular location">
    <subcellularLocation>
        <location evidence="1">Cell inner membrane</location>
        <topology evidence="1">Multi-pass membrane protein</topology>
    </subcellularLocation>
    <subcellularLocation>
        <location evidence="9">Cell membrane</location>
        <topology evidence="9">Multi-pass membrane protein</topology>
    </subcellularLocation>
</comment>
<evidence type="ECO:0000256" key="2">
    <source>
        <dbReference type="ARBA" id="ARBA00010072"/>
    </source>
</evidence>
<dbReference type="Proteomes" id="UP000058020">
    <property type="component" value="Chromosome"/>
</dbReference>
<name>A0A0M3TUF4_9GAMM</name>
<evidence type="ECO:0000259" key="10">
    <source>
        <dbReference type="PROSITE" id="PS50928"/>
    </source>
</evidence>
<gene>
    <name evidence="11" type="ORF">SP60_08165</name>
</gene>
<evidence type="ECO:0000256" key="1">
    <source>
        <dbReference type="ARBA" id="ARBA00004429"/>
    </source>
</evidence>
<dbReference type="InterPro" id="IPR000515">
    <property type="entry name" value="MetI-like"/>
</dbReference>
<evidence type="ECO:0000313" key="11">
    <source>
        <dbReference type="EMBL" id="ALE53161.1"/>
    </source>
</evidence>
<dbReference type="KEGG" id="tho:SP60_08165"/>
<keyword evidence="5 9" id="KW-0812">Transmembrane</keyword>
<evidence type="ECO:0000313" key="12">
    <source>
        <dbReference type="Proteomes" id="UP000058020"/>
    </source>
</evidence>
<dbReference type="PANTHER" id="PTHR30614">
    <property type="entry name" value="MEMBRANE COMPONENT OF AMINO ACID ABC TRANSPORTER"/>
    <property type="match status" value="1"/>
</dbReference>
<feature type="domain" description="ABC transmembrane type-1" evidence="10">
    <location>
        <begin position="84"/>
        <end position="375"/>
    </location>
</feature>
<comment type="similarity">
    <text evidence="2">Belongs to the binding-protein-dependent transport system permease family. HisMQ subfamily.</text>
</comment>
<dbReference type="GO" id="GO:0043190">
    <property type="term" value="C:ATP-binding cassette (ABC) transporter complex"/>
    <property type="evidence" value="ECO:0007669"/>
    <property type="project" value="InterPro"/>
</dbReference>
<keyword evidence="3 9" id="KW-0813">Transport</keyword>
<proteinExistence type="inferred from homology"/>
<dbReference type="Pfam" id="PF00528">
    <property type="entry name" value="BPD_transp_1"/>
    <property type="match status" value="1"/>
</dbReference>
<dbReference type="PROSITE" id="PS50928">
    <property type="entry name" value="ABC_TM1"/>
    <property type="match status" value="1"/>
</dbReference>
<keyword evidence="8 9" id="KW-0472">Membrane</keyword>
<dbReference type="OrthoDB" id="9808531at2"/>
<feature type="transmembrane region" description="Helical" evidence="9">
    <location>
        <begin position="251"/>
        <end position="271"/>
    </location>
</feature>
<feature type="transmembrane region" description="Helical" evidence="9">
    <location>
        <begin position="329"/>
        <end position="350"/>
    </location>
</feature>
<dbReference type="NCBIfam" id="TIGR01726">
    <property type="entry name" value="HEQRo_perm_3TM"/>
    <property type="match status" value="1"/>
</dbReference>
<evidence type="ECO:0000256" key="8">
    <source>
        <dbReference type="ARBA" id="ARBA00023136"/>
    </source>
</evidence>
<protein>
    <submittedName>
        <fullName evidence="11">Amino acid ABC transporter permease</fullName>
    </submittedName>
</protein>